<comment type="caution">
    <text evidence="6">The sequence shown here is derived from an EMBL/GenBank/DDBJ whole genome shotgun (WGS) entry which is preliminary data.</text>
</comment>
<sequence>MPEVKGARRRSAQTRARIVAAARGLFVARGYTGTTFQDVADAAGVSVQTVYFQYGNKSALLKHVVDVASAGDDEPVPLLDRPFFAALREAPDARAAVQGWTRVSGEILARVAPVLAVVRDAAAGDADMAAQWAANTEQRHTAHGAFVAILAARHALRRGLSRRRATEITVGLLSPDLFLVMTGECGWPVTAWQRWAADQLGHALLAEPDVR</sequence>
<evidence type="ECO:0000256" key="2">
    <source>
        <dbReference type="ARBA" id="ARBA00023125"/>
    </source>
</evidence>
<dbReference type="Pfam" id="PF00440">
    <property type="entry name" value="TetR_N"/>
    <property type="match status" value="1"/>
</dbReference>
<evidence type="ECO:0000313" key="7">
    <source>
        <dbReference type="Proteomes" id="UP000655287"/>
    </source>
</evidence>
<dbReference type="RefSeq" id="WP_203990408.1">
    <property type="nucleotide sequence ID" value="NZ_BOOU01000068.1"/>
</dbReference>
<keyword evidence="2 4" id="KW-0238">DNA-binding</keyword>
<gene>
    <name evidence="6" type="ORF">Sru01_50830</name>
</gene>
<keyword evidence="1" id="KW-0805">Transcription regulation</keyword>
<dbReference type="AlphaFoldDB" id="A0A919R805"/>
<evidence type="ECO:0000256" key="4">
    <source>
        <dbReference type="PROSITE-ProRule" id="PRU00335"/>
    </source>
</evidence>
<evidence type="ECO:0000259" key="5">
    <source>
        <dbReference type="PROSITE" id="PS50977"/>
    </source>
</evidence>
<dbReference type="InterPro" id="IPR001647">
    <property type="entry name" value="HTH_TetR"/>
</dbReference>
<evidence type="ECO:0000256" key="3">
    <source>
        <dbReference type="ARBA" id="ARBA00023163"/>
    </source>
</evidence>
<dbReference type="Gene3D" id="1.10.357.10">
    <property type="entry name" value="Tetracycline Repressor, domain 2"/>
    <property type="match status" value="1"/>
</dbReference>
<proteinExistence type="predicted"/>
<dbReference type="Proteomes" id="UP000655287">
    <property type="component" value="Unassembled WGS sequence"/>
</dbReference>
<dbReference type="InterPro" id="IPR009057">
    <property type="entry name" value="Homeodomain-like_sf"/>
</dbReference>
<dbReference type="PANTHER" id="PTHR30055:SF234">
    <property type="entry name" value="HTH-TYPE TRANSCRIPTIONAL REGULATOR BETI"/>
    <property type="match status" value="1"/>
</dbReference>
<dbReference type="GO" id="GO:0003700">
    <property type="term" value="F:DNA-binding transcription factor activity"/>
    <property type="evidence" value="ECO:0007669"/>
    <property type="project" value="TreeGrafter"/>
</dbReference>
<dbReference type="InterPro" id="IPR050109">
    <property type="entry name" value="HTH-type_TetR-like_transc_reg"/>
</dbReference>
<dbReference type="PRINTS" id="PR00455">
    <property type="entry name" value="HTHTETR"/>
</dbReference>
<reference evidence="6" key="1">
    <citation type="submission" date="2021-01" db="EMBL/GenBank/DDBJ databases">
        <title>Whole genome shotgun sequence of Sphaerisporangium rufum NBRC 109079.</title>
        <authorList>
            <person name="Komaki H."/>
            <person name="Tamura T."/>
        </authorList>
    </citation>
    <scope>NUCLEOTIDE SEQUENCE</scope>
    <source>
        <strain evidence="6">NBRC 109079</strain>
    </source>
</reference>
<dbReference type="GO" id="GO:0000976">
    <property type="term" value="F:transcription cis-regulatory region binding"/>
    <property type="evidence" value="ECO:0007669"/>
    <property type="project" value="TreeGrafter"/>
</dbReference>
<protein>
    <submittedName>
        <fullName evidence="6">TetR family transcriptional regulator</fullName>
    </submittedName>
</protein>
<keyword evidence="7" id="KW-1185">Reference proteome</keyword>
<dbReference type="PROSITE" id="PS50977">
    <property type="entry name" value="HTH_TETR_2"/>
    <property type="match status" value="1"/>
</dbReference>
<organism evidence="6 7">
    <name type="scientific">Sphaerisporangium rufum</name>
    <dbReference type="NCBI Taxonomy" id="1381558"/>
    <lineage>
        <taxon>Bacteria</taxon>
        <taxon>Bacillati</taxon>
        <taxon>Actinomycetota</taxon>
        <taxon>Actinomycetes</taxon>
        <taxon>Streptosporangiales</taxon>
        <taxon>Streptosporangiaceae</taxon>
        <taxon>Sphaerisporangium</taxon>
    </lineage>
</organism>
<dbReference type="EMBL" id="BOOU01000068">
    <property type="protein sequence ID" value="GII80101.1"/>
    <property type="molecule type" value="Genomic_DNA"/>
</dbReference>
<feature type="DNA-binding region" description="H-T-H motif" evidence="4">
    <location>
        <begin position="35"/>
        <end position="54"/>
    </location>
</feature>
<evidence type="ECO:0000256" key="1">
    <source>
        <dbReference type="ARBA" id="ARBA00023015"/>
    </source>
</evidence>
<accession>A0A919R805</accession>
<feature type="domain" description="HTH tetR-type" evidence="5">
    <location>
        <begin position="12"/>
        <end position="72"/>
    </location>
</feature>
<dbReference type="PANTHER" id="PTHR30055">
    <property type="entry name" value="HTH-TYPE TRANSCRIPTIONAL REGULATOR RUTR"/>
    <property type="match status" value="1"/>
</dbReference>
<keyword evidence="3" id="KW-0804">Transcription</keyword>
<evidence type="ECO:0000313" key="6">
    <source>
        <dbReference type="EMBL" id="GII80101.1"/>
    </source>
</evidence>
<name>A0A919R805_9ACTN</name>
<dbReference type="SUPFAM" id="SSF46689">
    <property type="entry name" value="Homeodomain-like"/>
    <property type="match status" value="1"/>
</dbReference>